<dbReference type="Proteomes" id="UP000266385">
    <property type="component" value="Unassembled WGS sequence"/>
</dbReference>
<proteinExistence type="predicted"/>
<protein>
    <submittedName>
        <fullName evidence="1">Uncharacterized protein</fullName>
    </submittedName>
</protein>
<sequence length="279" mass="30748">MRLTNEMTFPHPVLASWRDDFRSGRFEVEIGFEEDVQDGGVELRFEGVLTSTAIGDLISAGRAMLGCFVICEATGLRRLIELGTLPASYTFASGELLDTVLLRPIVWMLSELAGWQPGDVHPEFAGAQDLSAGDIVAMADEFAITVAQADLPALETIFDLKVAEDQPEGEFEIDLRRDRITILAGPQTKHLVDTLREMKGPASAAVMNGLYIPTIMTVLTAIEAHGEDDFAGFRWLEPFRRRCGRLEIEPAAATAFGDAQRLLERPFLDLTKLTETYNG</sequence>
<evidence type="ECO:0000313" key="2">
    <source>
        <dbReference type="Proteomes" id="UP000266385"/>
    </source>
</evidence>
<dbReference type="RefSeq" id="WP_119376318.1">
    <property type="nucleotide sequence ID" value="NZ_QWFX01000012.1"/>
</dbReference>
<keyword evidence="2" id="KW-1185">Reference proteome</keyword>
<dbReference type="OrthoDB" id="8455441at2"/>
<name>A0A399RHM3_9PROT</name>
<gene>
    <name evidence="1" type="ORF">D1223_10120</name>
</gene>
<evidence type="ECO:0000313" key="1">
    <source>
        <dbReference type="EMBL" id="RIJ29292.1"/>
    </source>
</evidence>
<dbReference type="EMBL" id="QWFX01000012">
    <property type="protein sequence ID" value="RIJ29292.1"/>
    <property type="molecule type" value="Genomic_DNA"/>
</dbReference>
<dbReference type="AlphaFoldDB" id="A0A399RHM3"/>
<reference evidence="1 2" key="1">
    <citation type="submission" date="2018-08" db="EMBL/GenBank/DDBJ databases">
        <title>Henriciella mobilis sp. nov., isolated from seawater.</title>
        <authorList>
            <person name="Cheng H."/>
            <person name="Wu Y.-H."/>
            <person name="Xu X.-W."/>
            <person name="Guo L.-L."/>
        </authorList>
    </citation>
    <scope>NUCLEOTIDE SEQUENCE [LARGE SCALE GENOMIC DNA]</scope>
    <source>
        <strain evidence="1 2">JN25</strain>
    </source>
</reference>
<comment type="caution">
    <text evidence="1">The sequence shown here is derived from an EMBL/GenBank/DDBJ whole genome shotgun (WGS) entry which is preliminary data.</text>
</comment>
<organism evidence="1 2">
    <name type="scientific">Henriciella mobilis</name>
    <dbReference type="NCBI Taxonomy" id="2305467"/>
    <lineage>
        <taxon>Bacteria</taxon>
        <taxon>Pseudomonadati</taxon>
        <taxon>Pseudomonadota</taxon>
        <taxon>Alphaproteobacteria</taxon>
        <taxon>Hyphomonadales</taxon>
        <taxon>Hyphomonadaceae</taxon>
        <taxon>Henriciella</taxon>
    </lineage>
</organism>
<accession>A0A399RHM3</accession>